<reference evidence="1 2" key="1">
    <citation type="journal article" date="2021" name="Sci. Rep.">
        <title>The distribution of antibiotic resistance genes in chicken gut microbiota commensals.</title>
        <authorList>
            <person name="Juricova H."/>
            <person name="Matiasovicova J."/>
            <person name="Kubasova T."/>
            <person name="Cejkova D."/>
            <person name="Rychlik I."/>
        </authorList>
    </citation>
    <scope>NUCLEOTIDE SEQUENCE [LARGE SCALE GENOMIC DNA]</scope>
    <source>
        <strain evidence="1 2">An431b</strain>
    </source>
</reference>
<keyword evidence="2" id="KW-1185">Reference proteome</keyword>
<accession>A0ABS2GAU8</accession>
<comment type="caution">
    <text evidence="1">The sequence shown here is derived from an EMBL/GenBank/DDBJ whole genome shotgun (WGS) entry which is preliminary data.</text>
</comment>
<organism evidence="1 2">
    <name type="scientific">Anaerotignum lactatifermentans</name>
    <dbReference type="NCBI Taxonomy" id="160404"/>
    <lineage>
        <taxon>Bacteria</taxon>
        <taxon>Bacillati</taxon>
        <taxon>Bacillota</taxon>
        <taxon>Clostridia</taxon>
        <taxon>Lachnospirales</taxon>
        <taxon>Anaerotignaceae</taxon>
        <taxon>Anaerotignum</taxon>
    </lineage>
</organism>
<evidence type="ECO:0000313" key="2">
    <source>
        <dbReference type="Proteomes" id="UP000729290"/>
    </source>
</evidence>
<gene>
    <name evidence="1" type="ORF">H9X83_10540</name>
</gene>
<sequence>MAAEKKGSHTWSILTGKDKRCFVTGRTSGLQKHHIFYGRGRREISDKNGFWVWLTAEEHLAGLGGLHAHPGKGLDLVLKCICQRKYEEKYGREEWMKILGQNYIQLDREEAEERQEEMEAMTQERGRRAYEDYAMDTYGTIPENGCWLCQYEAQFRVSREQMVCVHGKEDGFWLEELEDAFVDW</sequence>
<dbReference type="EMBL" id="JACSNV010000017">
    <property type="protein sequence ID" value="MBM6878589.1"/>
    <property type="molecule type" value="Genomic_DNA"/>
</dbReference>
<protein>
    <submittedName>
        <fullName evidence="1">Uncharacterized protein</fullName>
    </submittedName>
</protein>
<name>A0ABS2GAU8_9FIRM</name>
<evidence type="ECO:0000313" key="1">
    <source>
        <dbReference type="EMBL" id="MBM6878589.1"/>
    </source>
</evidence>
<proteinExistence type="predicted"/>
<dbReference type="Proteomes" id="UP000729290">
    <property type="component" value="Unassembled WGS sequence"/>
</dbReference>
<dbReference type="RefSeq" id="WP_205134292.1">
    <property type="nucleotide sequence ID" value="NZ_JACSNT010000015.1"/>
</dbReference>